<dbReference type="InterPro" id="IPR029050">
    <property type="entry name" value="Immunoprotect_excell_Ig-like"/>
</dbReference>
<name>A0A179VGF3_9MYCO</name>
<dbReference type="Gene3D" id="2.60.40.1240">
    <property type="match status" value="1"/>
</dbReference>
<feature type="region of interest" description="Disordered" evidence="2">
    <location>
        <begin position="68"/>
        <end position="102"/>
    </location>
</feature>
<feature type="domain" description="DUF4352" evidence="5">
    <location>
        <begin position="100"/>
        <end position="223"/>
    </location>
</feature>
<dbReference type="Pfam" id="PF10708">
    <property type="entry name" value="DUF2510"/>
    <property type="match status" value="1"/>
</dbReference>
<gene>
    <name evidence="6" type="ORF">AWB85_06440</name>
</gene>
<dbReference type="InterPro" id="IPR018929">
    <property type="entry name" value="DUF2510"/>
</dbReference>
<feature type="compositionally biased region" description="Low complexity" evidence="2">
    <location>
        <begin position="75"/>
        <end position="86"/>
    </location>
</feature>
<proteinExistence type="predicted"/>
<evidence type="ECO:0008006" key="8">
    <source>
        <dbReference type="Google" id="ProtNLM"/>
    </source>
</evidence>
<keyword evidence="3" id="KW-1133">Transmembrane helix</keyword>
<dbReference type="AlphaFoldDB" id="A0A179VGF3"/>
<evidence type="ECO:0000256" key="3">
    <source>
        <dbReference type="SAM" id="Phobius"/>
    </source>
</evidence>
<accession>A0A179VGF3</accession>
<comment type="caution">
    <text evidence="6">The sequence shown here is derived from an EMBL/GenBank/DDBJ whole genome shotgun (WGS) entry which is preliminary data.</text>
</comment>
<dbReference type="Proteomes" id="UP000186919">
    <property type="component" value="Unassembled WGS sequence"/>
</dbReference>
<evidence type="ECO:0000259" key="5">
    <source>
        <dbReference type="Pfam" id="PF11611"/>
    </source>
</evidence>
<evidence type="ECO:0000313" key="7">
    <source>
        <dbReference type="Proteomes" id="UP000186919"/>
    </source>
</evidence>
<reference evidence="6 7" key="1">
    <citation type="submission" date="2016-01" db="EMBL/GenBank/DDBJ databases">
        <title>Mycobacterium immunogenum strain CD11_6 genome sequencing and assembly.</title>
        <authorList>
            <person name="Kaur G."/>
            <person name="Nair G.R."/>
            <person name="Mayilraj S."/>
        </authorList>
    </citation>
    <scope>NUCLEOTIDE SEQUENCE [LARGE SCALE GENOMIC DNA]</scope>
    <source>
        <strain evidence="6 7">CD11-6</strain>
    </source>
</reference>
<evidence type="ECO:0000256" key="2">
    <source>
        <dbReference type="SAM" id="MobiDB-lite"/>
    </source>
</evidence>
<keyword evidence="3" id="KW-0472">Membrane</keyword>
<evidence type="ECO:0000259" key="4">
    <source>
        <dbReference type="Pfam" id="PF10708"/>
    </source>
</evidence>
<dbReference type="EMBL" id="LQYE01000001">
    <property type="protein sequence ID" value="OAT70909.1"/>
    <property type="molecule type" value="Genomic_DNA"/>
</dbReference>
<keyword evidence="1" id="KW-0732">Signal</keyword>
<protein>
    <recommendedName>
        <fullName evidence="8">DUF4352 domain-containing protein</fullName>
    </recommendedName>
</protein>
<dbReference type="Pfam" id="PF11611">
    <property type="entry name" value="DUF4352"/>
    <property type="match status" value="1"/>
</dbReference>
<evidence type="ECO:0000313" key="6">
    <source>
        <dbReference type="EMBL" id="OAT70909.1"/>
    </source>
</evidence>
<feature type="transmembrane region" description="Helical" evidence="3">
    <location>
        <begin position="48"/>
        <end position="66"/>
    </location>
</feature>
<dbReference type="RefSeq" id="WP_064628053.1">
    <property type="nucleotide sequence ID" value="NZ_LQYE01000001.1"/>
</dbReference>
<organism evidence="6 7">
    <name type="scientific">Mycobacteroides immunogenum</name>
    <dbReference type="NCBI Taxonomy" id="83262"/>
    <lineage>
        <taxon>Bacteria</taxon>
        <taxon>Bacillati</taxon>
        <taxon>Actinomycetota</taxon>
        <taxon>Actinomycetes</taxon>
        <taxon>Mycobacteriales</taxon>
        <taxon>Mycobacteriaceae</taxon>
        <taxon>Mycobacteroides</taxon>
    </lineage>
</organism>
<dbReference type="InterPro" id="IPR029051">
    <property type="entry name" value="DUF4352"/>
</dbReference>
<sequence length="232" mass="24273">MSAPQSAAPGWYPDPSGAPGQRYFDGTNWTVTAPPPPPAPAPKKGRKWPWIVGGVVVLLFIAGLVGGKKEDDKPASATPAASAPRSGGSGATQAEKAAPGVGSEVRDGKFAFVVDKIDVGKSVVGRDDNQFMQKKAQGEWAVLSMTVTNISDKPQTFFAENQKLIAGGKTFSADSTASMYLVDDALMTEINPGNKIDVKVAFDVPVGTEPDQVKLHDSAFSGGVTINLKRTS</sequence>
<evidence type="ECO:0000256" key="1">
    <source>
        <dbReference type="ARBA" id="ARBA00022729"/>
    </source>
</evidence>
<feature type="region of interest" description="Disordered" evidence="2">
    <location>
        <begin position="1"/>
        <end position="45"/>
    </location>
</feature>
<keyword evidence="3" id="KW-0812">Transmembrane</keyword>
<feature type="domain" description="DUF2510" evidence="4">
    <location>
        <begin position="9"/>
        <end position="41"/>
    </location>
</feature>